<evidence type="ECO:0000256" key="6">
    <source>
        <dbReference type="SAM" id="Phobius"/>
    </source>
</evidence>
<evidence type="ECO:0000256" key="2">
    <source>
        <dbReference type="ARBA" id="ARBA00022475"/>
    </source>
</evidence>
<feature type="transmembrane region" description="Helical" evidence="6">
    <location>
        <begin position="799"/>
        <end position="821"/>
    </location>
</feature>
<evidence type="ECO:0000313" key="8">
    <source>
        <dbReference type="EMBL" id="VFK50612.1"/>
    </source>
</evidence>
<dbReference type="InterPro" id="IPR004869">
    <property type="entry name" value="MMPL_dom"/>
</dbReference>
<feature type="transmembrane region" description="Helical" evidence="6">
    <location>
        <begin position="79"/>
        <end position="98"/>
    </location>
</feature>
<feature type="transmembrane region" description="Helical" evidence="6">
    <location>
        <begin position="343"/>
        <end position="364"/>
    </location>
</feature>
<feature type="transmembrane region" description="Helical" evidence="6">
    <location>
        <begin position="697"/>
        <end position="717"/>
    </location>
</feature>
<feature type="transmembrane region" description="Helical" evidence="6">
    <location>
        <begin position="295"/>
        <end position="323"/>
    </location>
</feature>
<dbReference type="InterPro" id="IPR050545">
    <property type="entry name" value="Mycobact_MmpL"/>
</dbReference>
<keyword evidence="2" id="KW-1003">Cell membrane</keyword>
<dbReference type="EMBL" id="CAADFS010000113">
    <property type="protein sequence ID" value="VFK50612.1"/>
    <property type="molecule type" value="Genomic_DNA"/>
</dbReference>
<feature type="transmembrane region" description="Helical" evidence="6">
    <location>
        <begin position="418"/>
        <end position="441"/>
    </location>
</feature>
<accession>A0A450ZA25</accession>
<sequence>MGTKTVRLRCFYRASNARPPQADSRRIQTTDLVGYSLRMGLVCRGVMAYSPPADHHKKTKAEIIMANTERIFSEWIVRYRWWFLVCMPLITLALAWGIDLKFSGNYRVFFSEDNPQLRAFDNLEKTYTQDNNVIFLLIPRDGHIFTRETLAAVERLTEMAWRIPYSLRVDSATNFQHTEAKGDEIIIRDLARDVAGLGDARIARIREIALAEPLLVGKLIPKDGAATIVNVDIQLPNLDEARETAEVISAARGIADEIRGRYPHLGVHLSGMVMMNGAFTEAALGDMEVLMRMSFGIMVVVLVLFLGIWGALATLIIMVMSVLAGMGMGGYLGLPLTPPSASAPLIIMTMAIANSVHVLAVFYQELGRATGAEHRRRAMRESLRVNLQPLFLTTLTTIIGFLTLNFSEVPPFRDLGNFVSAGVGASFALSIIFLPALITLMPSRARRWRFRIRMMTRFGDFVVNNRRWLLWSAAGLVAILISFIPRNELNDVFVEYLDETFAFRRDTDLLDKHLGGLYHIDYSLDSGESDGVNDPEFLRKIDDFANWLRQQPEVTHVKIITDTFKRLNKTMHGDDPNFYRLPERRDLAAQYLLLYEMSLPYGLDLNNMINVDKSATRVSVGTEVLSSRQVIALERRARQWLSDNAPILDETAGSSPTMMFSHIGERNIRAMLGATTLALVLISLVLVVALRSIEIGLTSMFPNLIPAGMAFGLWGMLVGEIGLALSVVTSMTLGIVVDDTVHFLSKYLRARRERGMSPEDAVRHAFSHVGMALVITSVVLIAGFLVLSLSDFYPNSGMGLMTAMILALALLADFLFLPPLLMKIEGNNGRSGPKAGE</sequence>
<evidence type="ECO:0000256" key="3">
    <source>
        <dbReference type="ARBA" id="ARBA00022692"/>
    </source>
</evidence>
<gene>
    <name evidence="8" type="ORF">BECKTC1821D_GA0114238_11134</name>
</gene>
<evidence type="ECO:0000256" key="1">
    <source>
        <dbReference type="ARBA" id="ARBA00004651"/>
    </source>
</evidence>
<reference evidence="8" key="1">
    <citation type="submission" date="2019-02" db="EMBL/GenBank/DDBJ databases">
        <authorList>
            <person name="Gruber-Vodicka R. H."/>
            <person name="Seah K. B. B."/>
        </authorList>
    </citation>
    <scope>NUCLEOTIDE SEQUENCE</scope>
    <source>
        <strain evidence="8">BECK_BZ123</strain>
    </source>
</reference>
<keyword evidence="5 6" id="KW-0472">Membrane</keyword>
<feature type="transmembrane region" description="Helical" evidence="6">
    <location>
        <begin position="468"/>
        <end position="485"/>
    </location>
</feature>
<feature type="transmembrane region" description="Helical" evidence="6">
    <location>
        <begin position="670"/>
        <end position="690"/>
    </location>
</feature>
<dbReference type="PROSITE" id="PS50156">
    <property type="entry name" value="SSD"/>
    <property type="match status" value="2"/>
</dbReference>
<keyword evidence="4 6" id="KW-1133">Transmembrane helix</keyword>
<feature type="transmembrane region" description="Helical" evidence="6">
    <location>
        <begin position="385"/>
        <end position="406"/>
    </location>
</feature>
<dbReference type="PANTHER" id="PTHR33406:SF12">
    <property type="entry name" value="BLR2997 PROTEIN"/>
    <property type="match status" value="1"/>
</dbReference>
<dbReference type="Pfam" id="PF03176">
    <property type="entry name" value="MMPL"/>
    <property type="match status" value="2"/>
</dbReference>
<name>A0A450ZA25_9GAMM</name>
<feature type="transmembrane region" description="Helical" evidence="6">
    <location>
        <begin position="723"/>
        <end position="744"/>
    </location>
</feature>
<keyword evidence="3 6" id="KW-0812">Transmembrane</keyword>
<dbReference type="PANTHER" id="PTHR33406">
    <property type="entry name" value="MEMBRANE PROTEIN MJ1562-RELATED"/>
    <property type="match status" value="1"/>
</dbReference>
<organism evidence="8">
    <name type="scientific">Candidatus Kentrum sp. TC</name>
    <dbReference type="NCBI Taxonomy" id="2126339"/>
    <lineage>
        <taxon>Bacteria</taxon>
        <taxon>Pseudomonadati</taxon>
        <taxon>Pseudomonadota</taxon>
        <taxon>Gammaproteobacteria</taxon>
        <taxon>Candidatus Kentrum</taxon>
    </lineage>
</organism>
<dbReference type="Gene3D" id="1.20.1640.10">
    <property type="entry name" value="Multidrug efflux transporter AcrB transmembrane domain"/>
    <property type="match status" value="2"/>
</dbReference>
<feature type="transmembrane region" description="Helical" evidence="6">
    <location>
        <begin position="765"/>
        <end position="787"/>
    </location>
</feature>
<evidence type="ECO:0000256" key="4">
    <source>
        <dbReference type="ARBA" id="ARBA00022989"/>
    </source>
</evidence>
<feature type="domain" description="SSD" evidence="7">
    <location>
        <begin position="696"/>
        <end position="823"/>
    </location>
</feature>
<dbReference type="SUPFAM" id="SSF82866">
    <property type="entry name" value="Multidrug efflux transporter AcrB transmembrane domain"/>
    <property type="match status" value="2"/>
</dbReference>
<evidence type="ECO:0000256" key="5">
    <source>
        <dbReference type="ARBA" id="ARBA00023136"/>
    </source>
</evidence>
<dbReference type="GO" id="GO:0005886">
    <property type="term" value="C:plasma membrane"/>
    <property type="evidence" value="ECO:0007669"/>
    <property type="project" value="UniProtKB-SubCell"/>
</dbReference>
<dbReference type="AlphaFoldDB" id="A0A450ZA25"/>
<comment type="subcellular location">
    <subcellularLocation>
        <location evidence="1">Cell membrane</location>
        <topology evidence="1">Multi-pass membrane protein</topology>
    </subcellularLocation>
</comment>
<dbReference type="InterPro" id="IPR000731">
    <property type="entry name" value="SSD"/>
</dbReference>
<protein>
    <recommendedName>
        <fullName evidence="7">SSD domain-containing protein</fullName>
    </recommendedName>
</protein>
<evidence type="ECO:0000259" key="7">
    <source>
        <dbReference type="PROSITE" id="PS50156"/>
    </source>
</evidence>
<proteinExistence type="predicted"/>
<feature type="domain" description="SSD" evidence="7">
    <location>
        <begin position="311"/>
        <end position="440"/>
    </location>
</feature>